<dbReference type="InterPro" id="IPR008266">
    <property type="entry name" value="Tyr_kinase_AS"/>
</dbReference>
<dbReference type="WBParaSite" id="SPAL_0001735000.1">
    <property type="protein sequence ID" value="SPAL_0001735000.1"/>
    <property type="gene ID" value="SPAL_0001735000"/>
</dbReference>
<dbReference type="SUPFAM" id="SSF56112">
    <property type="entry name" value="Protein kinase-like (PK-like)"/>
    <property type="match status" value="1"/>
</dbReference>
<keyword evidence="1" id="KW-0723">Serine/threonine-protein kinase</keyword>
<sequence>MEAHEDFSKEIPEIIQDPITKTQYSRGELLGRGGFANCYLFTKLENGEKFVIREVACEISYLHQKRVIHRDIRPDNIFLTKDMNVKIGDFGNAVKDVDSVDKFLKASGTPSHLSPESLDGTGYSFDVGVWALGTTLYEMIVGHYPFDNTVDSVLYDNIKRSDYSIPSTVPAHTANMVRIFLIRDPSKIPTIEDVLRYDYLSSRSISKDHLRGYISGKPLAKTINQEGPYECNAMPPSRNKNIPKEDCGLSEIVELKTSSKEDL</sequence>
<dbReference type="PANTHER" id="PTHR24345">
    <property type="entry name" value="SERINE/THREONINE-PROTEIN KINASE PLK"/>
    <property type="match status" value="1"/>
</dbReference>
<evidence type="ECO:0000256" key="3">
    <source>
        <dbReference type="ARBA" id="ARBA00022741"/>
    </source>
</evidence>
<keyword evidence="4" id="KW-0418">Kinase</keyword>
<accession>A0A0N5CHN6</accession>
<dbReference type="STRING" id="174720.A0A0N5CHN6"/>
<keyword evidence="3" id="KW-0547">Nucleotide-binding</keyword>
<organism evidence="7 8">
    <name type="scientific">Strongyloides papillosus</name>
    <name type="common">Intestinal threadworm</name>
    <dbReference type="NCBI Taxonomy" id="174720"/>
    <lineage>
        <taxon>Eukaryota</taxon>
        <taxon>Metazoa</taxon>
        <taxon>Ecdysozoa</taxon>
        <taxon>Nematoda</taxon>
        <taxon>Chromadorea</taxon>
        <taxon>Rhabditida</taxon>
        <taxon>Tylenchina</taxon>
        <taxon>Panagrolaimomorpha</taxon>
        <taxon>Strongyloidoidea</taxon>
        <taxon>Strongyloididae</taxon>
        <taxon>Strongyloides</taxon>
    </lineage>
</organism>
<dbReference type="GO" id="GO:0004674">
    <property type="term" value="F:protein serine/threonine kinase activity"/>
    <property type="evidence" value="ECO:0007669"/>
    <property type="project" value="UniProtKB-KW"/>
</dbReference>
<dbReference type="PANTHER" id="PTHR24345:SF0">
    <property type="entry name" value="CELL CYCLE SERINE_THREONINE-PROTEIN KINASE CDC5_MSD2"/>
    <property type="match status" value="1"/>
</dbReference>
<reference evidence="8" key="1">
    <citation type="submission" date="2017-02" db="UniProtKB">
        <authorList>
            <consortium name="WormBaseParasite"/>
        </authorList>
    </citation>
    <scope>IDENTIFICATION</scope>
</reference>
<evidence type="ECO:0000256" key="5">
    <source>
        <dbReference type="ARBA" id="ARBA00022840"/>
    </source>
</evidence>
<keyword evidence="5" id="KW-0067">ATP-binding</keyword>
<feature type="domain" description="Protein kinase" evidence="6">
    <location>
        <begin position="1"/>
        <end position="200"/>
    </location>
</feature>
<dbReference type="GO" id="GO:0005634">
    <property type="term" value="C:nucleus"/>
    <property type="evidence" value="ECO:0007669"/>
    <property type="project" value="TreeGrafter"/>
</dbReference>
<evidence type="ECO:0000256" key="4">
    <source>
        <dbReference type="ARBA" id="ARBA00022777"/>
    </source>
</evidence>
<dbReference type="Proteomes" id="UP000046392">
    <property type="component" value="Unplaced"/>
</dbReference>
<dbReference type="Gene3D" id="1.10.510.10">
    <property type="entry name" value="Transferase(Phosphotransferase) domain 1"/>
    <property type="match status" value="1"/>
</dbReference>
<name>A0A0N5CHN6_STREA</name>
<evidence type="ECO:0000259" key="6">
    <source>
        <dbReference type="PROSITE" id="PS50011"/>
    </source>
</evidence>
<protein>
    <submittedName>
        <fullName evidence="8">Protein kinase domain-containing protein</fullName>
    </submittedName>
</protein>
<dbReference type="InterPro" id="IPR020635">
    <property type="entry name" value="Tyr_kinase_cat_dom"/>
</dbReference>
<dbReference type="PROSITE" id="PS00109">
    <property type="entry name" value="PROTEIN_KINASE_TYR"/>
    <property type="match status" value="1"/>
</dbReference>
<keyword evidence="7" id="KW-1185">Reference proteome</keyword>
<proteinExistence type="predicted"/>
<evidence type="ECO:0000313" key="8">
    <source>
        <dbReference type="WBParaSite" id="SPAL_0001735000.1"/>
    </source>
</evidence>
<dbReference type="PROSITE" id="PS50011">
    <property type="entry name" value="PROTEIN_KINASE_DOM"/>
    <property type="match status" value="1"/>
</dbReference>
<dbReference type="GO" id="GO:0005524">
    <property type="term" value="F:ATP binding"/>
    <property type="evidence" value="ECO:0007669"/>
    <property type="project" value="UniProtKB-KW"/>
</dbReference>
<dbReference type="GO" id="GO:0004713">
    <property type="term" value="F:protein tyrosine kinase activity"/>
    <property type="evidence" value="ECO:0007669"/>
    <property type="project" value="InterPro"/>
</dbReference>
<dbReference type="Pfam" id="PF00069">
    <property type="entry name" value="Pkinase"/>
    <property type="match status" value="1"/>
</dbReference>
<dbReference type="SMART" id="SM00219">
    <property type="entry name" value="TyrKc"/>
    <property type="match status" value="1"/>
</dbReference>
<keyword evidence="2" id="KW-0808">Transferase</keyword>
<evidence type="ECO:0000256" key="1">
    <source>
        <dbReference type="ARBA" id="ARBA00022527"/>
    </source>
</evidence>
<evidence type="ECO:0000256" key="2">
    <source>
        <dbReference type="ARBA" id="ARBA00022679"/>
    </source>
</evidence>
<evidence type="ECO:0000313" key="7">
    <source>
        <dbReference type="Proteomes" id="UP000046392"/>
    </source>
</evidence>
<dbReference type="InterPro" id="IPR011009">
    <property type="entry name" value="Kinase-like_dom_sf"/>
</dbReference>
<dbReference type="InterPro" id="IPR000719">
    <property type="entry name" value="Prot_kinase_dom"/>
</dbReference>
<dbReference type="AlphaFoldDB" id="A0A0N5CHN6"/>